<accession>A0A0B1TBX0</accession>
<organism evidence="2 3">
    <name type="scientific">Oesophagostomum dentatum</name>
    <name type="common">Nodular worm</name>
    <dbReference type="NCBI Taxonomy" id="61180"/>
    <lineage>
        <taxon>Eukaryota</taxon>
        <taxon>Metazoa</taxon>
        <taxon>Ecdysozoa</taxon>
        <taxon>Nematoda</taxon>
        <taxon>Chromadorea</taxon>
        <taxon>Rhabditida</taxon>
        <taxon>Rhabditina</taxon>
        <taxon>Rhabditomorpha</taxon>
        <taxon>Strongyloidea</taxon>
        <taxon>Strongylidae</taxon>
        <taxon>Oesophagostomum</taxon>
    </lineage>
</organism>
<feature type="region of interest" description="Disordered" evidence="1">
    <location>
        <begin position="40"/>
        <end position="66"/>
    </location>
</feature>
<gene>
    <name evidence="2" type="ORF">OESDEN_06767</name>
</gene>
<feature type="compositionally biased region" description="Low complexity" evidence="1">
    <location>
        <begin position="49"/>
        <end position="66"/>
    </location>
</feature>
<protein>
    <submittedName>
        <fullName evidence="2">Uncharacterized protein</fullName>
    </submittedName>
</protein>
<sequence>MMLSRQILHVTLLQEVVTRISRYKPAISLRRIDVGMRTDSLRLQRSKNKPNTSTKSSTPAAAFGLV</sequence>
<dbReference type="Proteomes" id="UP000053660">
    <property type="component" value="Unassembled WGS sequence"/>
</dbReference>
<evidence type="ECO:0000313" key="2">
    <source>
        <dbReference type="EMBL" id="KHJ93327.1"/>
    </source>
</evidence>
<name>A0A0B1TBX0_OESDE</name>
<evidence type="ECO:0000313" key="3">
    <source>
        <dbReference type="Proteomes" id="UP000053660"/>
    </source>
</evidence>
<reference evidence="2 3" key="1">
    <citation type="submission" date="2014-03" db="EMBL/GenBank/DDBJ databases">
        <title>Draft genome of the hookworm Oesophagostomum dentatum.</title>
        <authorList>
            <person name="Mitreva M."/>
        </authorList>
    </citation>
    <scope>NUCLEOTIDE SEQUENCE [LARGE SCALE GENOMIC DNA]</scope>
    <source>
        <strain evidence="2 3">OD-Hann</strain>
    </source>
</reference>
<evidence type="ECO:0000256" key="1">
    <source>
        <dbReference type="SAM" id="MobiDB-lite"/>
    </source>
</evidence>
<keyword evidence="3" id="KW-1185">Reference proteome</keyword>
<dbReference type="EMBL" id="KN550826">
    <property type="protein sequence ID" value="KHJ93327.1"/>
    <property type="molecule type" value="Genomic_DNA"/>
</dbReference>
<dbReference type="AlphaFoldDB" id="A0A0B1TBX0"/>
<proteinExistence type="predicted"/>